<dbReference type="AlphaFoldDB" id="A0A5J4ZQU2"/>
<dbReference type="InterPro" id="IPR045239">
    <property type="entry name" value="bHLH95_bHLH"/>
</dbReference>
<dbReference type="GO" id="GO:0046983">
    <property type="term" value="F:protein dimerization activity"/>
    <property type="evidence" value="ECO:0007669"/>
    <property type="project" value="InterPro"/>
</dbReference>
<evidence type="ECO:0000256" key="4">
    <source>
        <dbReference type="ARBA" id="ARBA00023242"/>
    </source>
</evidence>
<evidence type="ECO:0000313" key="6">
    <source>
        <dbReference type="EMBL" id="KAA8519451.1"/>
    </source>
</evidence>
<dbReference type="InterPro" id="IPR036638">
    <property type="entry name" value="HLH_DNA-bd_sf"/>
</dbReference>
<sequence length="130" mass="14821">MPRVQDLWERLVRVALRKERTGASAYGRPSSSITRVYSECFSTATRIFAIAELPNSNGLTHVVESSVKKPNGESLSTQSTTVRPKRRKITEKTQEFEKLILGGHKMNTVDMFQAAFNYINYLRAQLGIRW</sequence>
<reference evidence="6 7" key="1">
    <citation type="submission" date="2019-09" db="EMBL/GenBank/DDBJ databases">
        <title>A chromosome-level genome assembly of the Chinese tupelo Nyssa sinensis.</title>
        <authorList>
            <person name="Yang X."/>
            <person name="Kang M."/>
            <person name="Yang Y."/>
            <person name="Xiong H."/>
            <person name="Wang M."/>
            <person name="Zhang Z."/>
            <person name="Wang Z."/>
            <person name="Wu H."/>
            <person name="Ma T."/>
            <person name="Liu J."/>
            <person name="Xi Z."/>
        </authorList>
    </citation>
    <scope>NUCLEOTIDE SEQUENCE [LARGE SCALE GENOMIC DNA]</scope>
    <source>
        <strain evidence="6">J267</strain>
        <tissue evidence="6">Leaf</tissue>
    </source>
</reference>
<evidence type="ECO:0000313" key="7">
    <source>
        <dbReference type="Proteomes" id="UP000325577"/>
    </source>
</evidence>
<evidence type="ECO:0000256" key="1">
    <source>
        <dbReference type="ARBA" id="ARBA00004123"/>
    </source>
</evidence>
<keyword evidence="2" id="KW-0805">Transcription regulation</keyword>
<proteinExistence type="predicted"/>
<dbReference type="Proteomes" id="UP000325577">
    <property type="component" value="Linkage Group LG6"/>
</dbReference>
<organism evidence="6 7">
    <name type="scientific">Nyssa sinensis</name>
    <dbReference type="NCBI Taxonomy" id="561372"/>
    <lineage>
        <taxon>Eukaryota</taxon>
        <taxon>Viridiplantae</taxon>
        <taxon>Streptophyta</taxon>
        <taxon>Embryophyta</taxon>
        <taxon>Tracheophyta</taxon>
        <taxon>Spermatophyta</taxon>
        <taxon>Magnoliopsida</taxon>
        <taxon>eudicotyledons</taxon>
        <taxon>Gunneridae</taxon>
        <taxon>Pentapetalae</taxon>
        <taxon>asterids</taxon>
        <taxon>Cornales</taxon>
        <taxon>Nyssaceae</taxon>
        <taxon>Nyssa</taxon>
    </lineage>
</organism>
<dbReference type="SUPFAM" id="SSF47459">
    <property type="entry name" value="HLH, helix-loop-helix DNA-binding domain"/>
    <property type="match status" value="1"/>
</dbReference>
<feature type="region of interest" description="Disordered" evidence="5">
    <location>
        <begin position="67"/>
        <end position="88"/>
    </location>
</feature>
<evidence type="ECO:0000256" key="3">
    <source>
        <dbReference type="ARBA" id="ARBA00023163"/>
    </source>
</evidence>
<dbReference type="CDD" id="cd11393">
    <property type="entry name" value="bHLH_AtbHLH_like"/>
    <property type="match status" value="1"/>
</dbReference>
<keyword evidence="4" id="KW-0539">Nucleus</keyword>
<dbReference type="GO" id="GO:0005634">
    <property type="term" value="C:nucleus"/>
    <property type="evidence" value="ECO:0007669"/>
    <property type="project" value="UniProtKB-SubCell"/>
</dbReference>
<gene>
    <name evidence="6" type="ORF">F0562_013674</name>
</gene>
<comment type="subcellular location">
    <subcellularLocation>
        <location evidence="1">Nucleus</location>
    </subcellularLocation>
</comment>
<evidence type="ECO:0008006" key="8">
    <source>
        <dbReference type="Google" id="ProtNLM"/>
    </source>
</evidence>
<keyword evidence="3" id="KW-0804">Transcription</keyword>
<name>A0A5J4ZQU2_9ASTE</name>
<feature type="compositionally biased region" description="Polar residues" evidence="5">
    <location>
        <begin position="73"/>
        <end position="82"/>
    </location>
</feature>
<evidence type="ECO:0000256" key="5">
    <source>
        <dbReference type="SAM" id="MobiDB-lite"/>
    </source>
</evidence>
<dbReference type="OrthoDB" id="1921534at2759"/>
<evidence type="ECO:0000256" key="2">
    <source>
        <dbReference type="ARBA" id="ARBA00023015"/>
    </source>
</evidence>
<keyword evidence="7" id="KW-1185">Reference proteome</keyword>
<protein>
    <recommendedName>
        <fullName evidence="8">BHLH domain-containing protein</fullName>
    </recommendedName>
</protein>
<dbReference type="EMBL" id="CM018049">
    <property type="protein sequence ID" value="KAA8519451.1"/>
    <property type="molecule type" value="Genomic_DNA"/>
</dbReference>
<accession>A0A5J4ZQU2</accession>